<keyword evidence="2" id="KW-0813">Transport</keyword>
<name>A0ABP4TUT9_9ACTN</name>
<dbReference type="Proteomes" id="UP001500618">
    <property type="component" value="Unassembled WGS sequence"/>
</dbReference>
<evidence type="ECO:0000256" key="1">
    <source>
        <dbReference type="ARBA" id="ARBA00004651"/>
    </source>
</evidence>
<protein>
    <recommendedName>
        <fullName evidence="8">Autoinducer 2 import system permease protein LsrD</fullName>
    </recommendedName>
</protein>
<evidence type="ECO:0000313" key="10">
    <source>
        <dbReference type="EMBL" id="GAA1694317.1"/>
    </source>
</evidence>
<evidence type="ECO:0000256" key="4">
    <source>
        <dbReference type="ARBA" id="ARBA00022519"/>
    </source>
</evidence>
<keyword evidence="5 9" id="KW-0812">Transmembrane</keyword>
<dbReference type="PANTHER" id="PTHR32196">
    <property type="entry name" value="ABC TRANSPORTER PERMEASE PROTEIN YPHD-RELATED-RELATED"/>
    <property type="match status" value="1"/>
</dbReference>
<evidence type="ECO:0000256" key="3">
    <source>
        <dbReference type="ARBA" id="ARBA00022475"/>
    </source>
</evidence>
<evidence type="ECO:0000256" key="8">
    <source>
        <dbReference type="ARBA" id="ARBA00039381"/>
    </source>
</evidence>
<feature type="transmembrane region" description="Helical" evidence="9">
    <location>
        <begin position="108"/>
        <end position="127"/>
    </location>
</feature>
<keyword evidence="3" id="KW-1003">Cell membrane</keyword>
<evidence type="ECO:0000256" key="2">
    <source>
        <dbReference type="ARBA" id="ARBA00022448"/>
    </source>
</evidence>
<keyword evidence="7 9" id="KW-0472">Membrane</keyword>
<comment type="caution">
    <text evidence="10">The sequence shown here is derived from an EMBL/GenBank/DDBJ whole genome shotgun (WGS) entry which is preliminary data.</text>
</comment>
<accession>A0ABP4TUT9</accession>
<feature type="transmembrane region" description="Helical" evidence="9">
    <location>
        <begin position="285"/>
        <end position="316"/>
    </location>
</feature>
<keyword evidence="11" id="KW-1185">Reference proteome</keyword>
<evidence type="ECO:0000256" key="5">
    <source>
        <dbReference type="ARBA" id="ARBA00022692"/>
    </source>
</evidence>
<feature type="transmembrane region" description="Helical" evidence="9">
    <location>
        <begin position="247"/>
        <end position="265"/>
    </location>
</feature>
<evidence type="ECO:0000256" key="9">
    <source>
        <dbReference type="SAM" id="Phobius"/>
    </source>
</evidence>
<dbReference type="InterPro" id="IPR001851">
    <property type="entry name" value="ABC_transp_permease"/>
</dbReference>
<dbReference type="CDD" id="cd06579">
    <property type="entry name" value="TM_PBP1_transp_AraH_like"/>
    <property type="match status" value="1"/>
</dbReference>
<dbReference type="RefSeq" id="WP_344312853.1">
    <property type="nucleotide sequence ID" value="NZ_BAAANY010000020.1"/>
</dbReference>
<feature type="transmembrane region" description="Helical" evidence="9">
    <location>
        <begin position="200"/>
        <end position="218"/>
    </location>
</feature>
<dbReference type="EMBL" id="BAAANY010000020">
    <property type="protein sequence ID" value="GAA1694317.1"/>
    <property type="molecule type" value="Genomic_DNA"/>
</dbReference>
<gene>
    <name evidence="10" type="ORF">GCM10009765_49470</name>
</gene>
<sequence>MAGTQTTATAVAEKPVGAERWKRVLSTLGSLQGYVGLALVLILGISTKGGIFLSQSNITNAVGAFASRGILAVGETLVILAAGIDLSVGSMLGLSSMVAAMLLVQADLPPVLILPVCVVAGAVMGFCNGAGSTWLRIQPFVMTLATLSVFRGLDRQISNNVSVGTQIVGPTGKLSAHSDQFQLFGTPGHNLFSGILGAGVYYPVLAFVITCVVFQLILSKTTFGRHIYAVGGNETAARLSGINVNRVKIAVFTICGLLAGFAGPIDAAYSASADPLAGGGYELDVIAAVVIGGAALAGGRGSIIGTFVGVLILTLLDNVLGLNAVSDNLQLIIKGLIVVVAVVLQRPDLITSFAGFIRRTFGRGGGDLATAAVSTAAPGPSGGKNTGRKS</sequence>
<organism evidence="10 11">
    <name type="scientific">Fodinicola feengrottensis</name>
    <dbReference type="NCBI Taxonomy" id="435914"/>
    <lineage>
        <taxon>Bacteria</taxon>
        <taxon>Bacillati</taxon>
        <taxon>Actinomycetota</taxon>
        <taxon>Actinomycetes</taxon>
        <taxon>Mycobacteriales</taxon>
        <taxon>Fodinicola</taxon>
    </lineage>
</organism>
<evidence type="ECO:0000313" key="11">
    <source>
        <dbReference type="Proteomes" id="UP001500618"/>
    </source>
</evidence>
<keyword evidence="4" id="KW-0997">Cell inner membrane</keyword>
<evidence type="ECO:0000256" key="6">
    <source>
        <dbReference type="ARBA" id="ARBA00022989"/>
    </source>
</evidence>
<dbReference type="Pfam" id="PF02653">
    <property type="entry name" value="BPD_transp_2"/>
    <property type="match status" value="1"/>
</dbReference>
<reference evidence="11" key="1">
    <citation type="journal article" date="2019" name="Int. J. Syst. Evol. Microbiol.">
        <title>The Global Catalogue of Microorganisms (GCM) 10K type strain sequencing project: providing services to taxonomists for standard genome sequencing and annotation.</title>
        <authorList>
            <consortium name="The Broad Institute Genomics Platform"/>
            <consortium name="The Broad Institute Genome Sequencing Center for Infectious Disease"/>
            <person name="Wu L."/>
            <person name="Ma J."/>
        </authorList>
    </citation>
    <scope>NUCLEOTIDE SEQUENCE [LARGE SCALE GENOMIC DNA]</scope>
    <source>
        <strain evidence="11">JCM 14718</strain>
    </source>
</reference>
<feature type="transmembrane region" description="Helical" evidence="9">
    <location>
        <begin position="31"/>
        <end position="53"/>
    </location>
</feature>
<evidence type="ECO:0000256" key="7">
    <source>
        <dbReference type="ARBA" id="ARBA00023136"/>
    </source>
</evidence>
<keyword evidence="6 9" id="KW-1133">Transmembrane helix</keyword>
<comment type="subcellular location">
    <subcellularLocation>
        <location evidence="1">Cell membrane</location>
        <topology evidence="1">Multi-pass membrane protein</topology>
    </subcellularLocation>
</comment>
<dbReference type="PANTHER" id="PTHR32196:SF71">
    <property type="entry name" value="AUTOINDUCER 2 IMPORT SYSTEM PERMEASE PROTEIN LSRD"/>
    <property type="match status" value="1"/>
</dbReference>
<proteinExistence type="predicted"/>
<feature type="transmembrane region" description="Helical" evidence="9">
    <location>
        <begin position="65"/>
        <end position="88"/>
    </location>
</feature>